<dbReference type="Proteomes" id="UP000190973">
    <property type="component" value="Unassembled WGS sequence"/>
</dbReference>
<gene>
    <name evidence="1" type="ORF">CLBCK_47930</name>
</gene>
<name>A0A1S8RJK1_CLOBE</name>
<protein>
    <submittedName>
        <fullName evidence="1">Uncharacterized protein</fullName>
    </submittedName>
</protein>
<organism evidence="1 2">
    <name type="scientific">Clostridium beijerinckii</name>
    <name type="common">Clostridium MP</name>
    <dbReference type="NCBI Taxonomy" id="1520"/>
    <lineage>
        <taxon>Bacteria</taxon>
        <taxon>Bacillati</taxon>
        <taxon>Bacillota</taxon>
        <taxon>Clostridia</taxon>
        <taxon>Eubacteriales</taxon>
        <taxon>Clostridiaceae</taxon>
        <taxon>Clostridium</taxon>
    </lineage>
</organism>
<sequence length="98" mass="11311">MEDDKIEALLMQIIENQNKMQSNITEIKSDIVGMKSDISEIKGKVDSIYDQTADLTEFRTGTKEHFITINKDVKLIKQKLHKTEEDVFDIKGQLKIVK</sequence>
<evidence type="ECO:0000313" key="2">
    <source>
        <dbReference type="Proteomes" id="UP000190973"/>
    </source>
</evidence>
<dbReference type="RefSeq" id="WP_077840954.1">
    <property type="nucleotide sequence ID" value="NZ_JABTAE010000001.1"/>
</dbReference>
<dbReference type="AlphaFoldDB" id="A0A1S8RJK1"/>
<proteinExistence type="predicted"/>
<evidence type="ECO:0000313" key="1">
    <source>
        <dbReference type="EMBL" id="OOM53362.1"/>
    </source>
</evidence>
<comment type="caution">
    <text evidence="1">The sequence shown here is derived from an EMBL/GenBank/DDBJ whole genome shotgun (WGS) entry which is preliminary data.</text>
</comment>
<reference evidence="1 2" key="1">
    <citation type="submission" date="2016-05" db="EMBL/GenBank/DDBJ databases">
        <title>Microbial solvent formation.</title>
        <authorList>
            <person name="Poehlein A."/>
            <person name="Montoya Solano J.D."/>
            <person name="Flitsch S."/>
            <person name="Krabben P."/>
            <person name="Duerre P."/>
            <person name="Daniel R."/>
        </authorList>
    </citation>
    <scope>NUCLEOTIDE SEQUENCE [LARGE SCALE GENOMIC DNA]</scope>
    <source>
        <strain evidence="1 2">DSM 53</strain>
    </source>
</reference>
<accession>A0A1S8RJK1</accession>
<dbReference type="EMBL" id="LZZI01000186">
    <property type="protein sequence ID" value="OOM53362.1"/>
    <property type="molecule type" value="Genomic_DNA"/>
</dbReference>